<protein>
    <recommendedName>
        <fullName evidence="3">Ferritin-like domain-containing protein</fullName>
    </recommendedName>
</protein>
<organism evidence="1 2">
    <name type="scientific">Nostoc linckia z8</name>
    <dbReference type="NCBI Taxonomy" id="1628746"/>
    <lineage>
        <taxon>Bacteria</taxon>
        <taxon>Bacillati</taxon>
        <taxon>Cyanobacteriota</taxon>
        <taxon>Cyanophyceae</taxon>
        <taxon>Nostocales</taxon>
        <taxon>Nostocaceae</taxon>
        <taxon>Nostoc</taxon>
    </lineage>
</organism>
<comment type="caution">
    <text evidence="1">The sequence shown here is derived from an EMBL/GenBank/DDBJ whole genome shotgun (WGS) entry which is preliminary data.</text>
</comment>
<evidence type="ECO:0008006" key="3">
    <source>
        <dbReference type="Google" id="ProtNLM"/>
    </source>
</evidence>
<dbReference type="Proteomes" id="UP000222310">
    <property type="component" value="Unassembled WGS sequence"/>
</dbReference>
<evidence type="ECO:0000313" key="2">
    <source>
        <dbReference type="Proteomes" id="UP000222310"/>
    </source>
</evidence>
<evidence type="ECO:0000313" key="1">
    <source>
        <dbReference type="EMBL" id="PHK07186.1"/>
    </source>
</evidence>
<accession>A0A9Q5ZGY5</accession>
<dbReference type="RefSeq" id="WP_099065961.1">
    <property type="nucleotide sequence ID" value="NZ_LAHD01000002.1"/>
</dbReference>
<dbReference type="AlphaFoldDB" id="A0A9Q5ZGY5"/>
<dbReference type="EMBL" id="LAHD01000002">
    <property type="protein sequence ID" value="PHK07186.1"/>
    <property type="molecule type" value="Genomic_DNA"/>
</dbReference>
<gene>
    <name evidence="1" type="ORF">VF08_00830</name>
</gene>
<dbReference type="GeneID" id="57092148"/>
<proteinExistence type="predicted"/>
<sequence>MVKTIDTLITLVLARIFTLLPNYLTLLKKLEVGVFFFCWRCHREAKAMPFHQARLYGDLDLADILKEQALSEYGHAQVFCQLTGSKLNMSGAGLMSREEKAAFDWGCVNWDSSGESYQADGMSTRYLSAKIFFGFRTANSYDWRDRIAFMYVLEEFQSCFYKQLLKFVPGEVQKELVPIADCEEAHAINLYALLWNLAGVEGRQKLVFWWRVRKYLGLICCPIDALYYLIKHAIAQIKRAI</sequence>
<reference evidence="1 2" key="1">
    <citation type="submission" date="2015-02" db="EMBL/GenBank/DDBJ databases">
        <title>Nostoc linckia genome annotation.</title>
        <authorList>
            <person name="Zhou Z."/>
        </authorList>
    </citation>
    <scope>NUCLEOTIDE SEQUENCE [LARGE SCALE GENOMIC DNA]</scope>
    <source>
        <strain evidence="2">z8</strain>
    </source>
</reference>
<name>A0A9Q5ZGY5_NOSLI</name>